<gene>
    <name evidence="1" type="ORF">BTQ06_08325</name>
</gene>
<dbReference type="RefSeq" id="WP_000344866.1">
    <property type="nucleotide sequence ID" value="NZ_BFZB01000230.1"/>
</dbReference>
<organism evidence="1 2">
    <name type="scientific">Escherichia coli</name>
    <dbReference type="NCBI Taxonomy" id="562"/>
    <lineage>
        <taxon>Bacteria</taxon>
        <taxon>Pseudomonadati</taxon>
        <taxon>Pseudomonadota</taxon>
        <taxon>Gammaproteobacteria</taxon>
        <taxon>Enterobacterales</taxon>
        <taxon>Enterobacteriaceae</taxon>
        <taxon>Escherichia</taxon>
    </lineage>
</organism>
<comment type="caution">
    <text evidence="1">The sequence shown here is derived from an EMBL/GenBank/DDBJ whole genome shotgun (WGS) entry which is preliminary data.</text>
</comment>
<protein>
    <submittedName>
        <fullName evidence="1">Uncharacterized protein</fullName>
    </submittedName>
</protein>
<evidence type="ECO:0000313" key="2">
    <source>
        <dbReference type="Proteomes" id="UP000218543"/>
    </source>
</evidence>
<dbReference type="EMBL" id="MRVZ01000024">
    <property type="protein sequence ID" value="PAU24523.1"/>
    <property type="molecule type" value="Genomic_DNA"/>
</dbReference>
<proteinExistence type="predicted"/>
<name>A0A0K4V0G9_ECOLX</name>
<reference evidence="1 2" key="1">
    <citation type="submission" date="2016-12" db="EMBL/GenBank/DDBJ databases">
        <title>Real-Time Genomic Investigation Underlying the Public Health Response to a Shiga Toxin-Producing Escherichia Coli O26:H11 Outbreak in a Nursery.</title>
        <authorList>
            <person name="Ferdous M."/>
            <person name="Moran-Gilad J."/>
            <person name="Rossen J.W."/>
            <person name="Gdalevich M."/>
        </authorList>
    </citation>
    <scope>NUCLEOTIDE SEQUENCE [LARGE SCALE GENOMIC DNA]</scope>
    <source>
        <strain evidence="1 2">STEC 514-2</strain>
    </source>
</reference>
<evidence type="ECO:0000313" key="1">
    <source>
        <dbReference type="EMBL" id="PAU24523.1"/>
    </source>
</evidence>
<dbReference type="Proteomes" id="UP000218543">
    <property type="component" value="Unassembled WGS sequence"/>
</dbReference>
<dbReference type="AlphaFoldDB" id="A0A0K4V0G9"/>
<sequence>MDFATITSSVVLSACVAGVVSLVNGAWQRKSERTIEAQRRAAEARAKIREMALTLALKEWELHQTISKAKGYGVSGPEVYVFRYFRMLNLMEEDKFTIENLRLIQYDSMCAVAAIQAEIERYREKNGLPMP</sequence>
<accession>A0A0K4V0G9</accession>